<accession>Q6FF07</accession>
<gene>
    <name evidence="6" type="primary">hslO</name>
    <name evidence="6" type="ordered locus">ACIAD0407</name>
</gene>
<proteinExistence type="predicted"/>
<dbReference type="CDD" id="cd00498">
    <property type="entry name" value="Hsp33"/>
    <property type="match status" value="1"/>
</dbReference>
<reference evidence="6 7" key="1">
    <citation type="journal article" date="2004" name="Nucleic Acids Res.">
        <title>Unique features revealed by the genome sequence of Acinetobacter sp. ADP1, a versatile and naturally transformation competent bacterium.</title>
        <authorList>
            <person name="Barbe V."/>
            <person name="Vallenet D."/>
            <person name="Fonknechten N."/>
            <person name="Kreimeyer A."/>
            <person name="Oztas S."/>
            <person name="Labarre L."/>
            <person name="Cruveiller S."/>
            <person name="Robert C."/>
            <person name="Duprat S."/>
            <person name="Wincker P."/>
            <person name="Ornston L.N."/>
            <person name="Weissenbach J."/>
            <person name="Marliere P."/>
            <person name="Cohen G.N."/>
            <person name="Medigue C."/>
        </authorList>
    </citation>
    <scope>NUCLEOTIDE SEQUENCE [LARGE SCALE GENOMIC DNA]</scope>
    <source>
        <strain evidence="7">ATCC 33305 / BD413 / ADP1</strain>
    </source>
</reference>
<keyword evidence="3" id="KW-1015">Disulfide bond</keyword>
<dbReference type="STRING" id="202950.GCA_001485005_00665"/>
<dbReference type="HOGENOM" id="CLU_054493_0_0_6"/>
<keyword evidence="2" id="KW-0862">Zinc</keyword>
<protein>
    <submittedName>
        <fullName evidence="6">Heat shock protein HSP33</fullName>
    </submittedName>
</protein>
<evidence type="ECO:0000313" key="6">
    <source>
        <dbReference type="EMBL" id="CAG67351.1"/>
    </source>
</evidence>
<evidence type="ECO:0000256" key="5">
    <source>
        <dbReference type="ARBA" id="ARBA00023284"/>
    </source>
</evidence>
<dbReference type="InterPro" id="IPR016154">
    <property type="entry name" value="Heat_shock_Hsp33_C"/>
</dbReference>
<dbReference type="EMBL" id="CR543861">
    <property type="protein sequence ID" value="CAG67351.1"/>
    <property type="molecule type" value="Genomic_DNA"/>
</dbReference>
<evidence type="ECO:0000313" key="7">
    <source>
        <dbReference type="Proteomes" id="UP000000430"/>
    </source>
</evidence>
<name>Q6FF07_ACIAD</name>
<dbReference type="NCBIfam" id="NF001033">
    <property type="entry name" value="PRK00114.1"/>
    <property type="match status" value="1"/>
</dbReference>
<keyword evidence="1" id="KW-0963">Cytoplasm</keyword>
<dbReference type="Proteomes" id="UP000000430">
    <property type="component" value="Chromosome"/>
</dbReference>
<dbReference type="PANTHER" id="PTHR30111:SF1">
    <property type="entry name" value="33 KDA CHAPERONIN"/>
    <property type="match status" value="1"/>
</dbReference>
<dbReference type="PANTHER" id="PTHR30111">
    <property type="entry name" value="33 KDA CHAPERONIN"/>
    <property type="match status" value="1"/>
</dbReference>
<sequence length="295" mass="33423">MEKNMSDLRQRFYIEDCPVRGEVVHLEEALQTILSQRPYQPAVQILLGEMLSATALLASTLKIKGRISLQIQASGTLKWAMAECTHLGEVRGLADYEDDPHFQEASDSSTVLKTLQNPVLFINIEPEFGERYQGIVPLDQPTLARCLMQYYDLSAQIPTHIVLATTTERSGGLLIQLLPRNNEEEQQLIDEDIWPRLTMLTETLKSEELTQLSANEILYRLYNEEQVKLPEIEQLKFGCTCSKERCANALIQIGVDAVRETLAEQNPILMDCQFCQARYTFTAEEALGLFGEHLS</sequence>
<dbReference type="SUPFAM" id="SSF64397">
    <property type="entry name" value="Hsp33 domain"/>
    <property type="match status" value="1"/>
</dbReference>
<evidence type="ECO:0000256" key="1">
    <source>
        <dbReference type="ARBA" id="ARBA00022490"/>
    </source>
</evidence>
<dbReference type="GO" id="GO:0005737">
    <property type="term" value="C:cytoplasm"/>
    <property type="evidence" value="ECO:0007669"/>
    <property type="project" value="InterPro"/>
</dbReference>
<dbReference type="SUPFAM" id="SSF118352">
    <property type="entry name" value="HSP33 redox switch-like"/>
    <property type="match status" value="1"/>
</dbReference>
<dbReference type="AlphaFoldDB" id="Q6FF07"/>
<evidence type="ECO:0000256" key="4">
    <source>
        <dbReference type="ARBA" id="ARBA00023186"/>
    </source>
</evidence>
<dbReference type="PIRSF" id="PIRSF005261">
    <property type="entry name" value="Heat_shock_Hsp33"/>
    <property type="match status" value="1"/>
</dbReference>
<evidence type="ECO:0000256" key="3">
    <source>
        <dbReference type="ARBA" id="ARBA00023157"/>
    </source>
</evidence>
<dbReference type="Gene3D" id="3.55.30.10">
    <property type="entry name" value="Hsp33 domain"/>
    <property type="match status" value="1"/>
</dbReference>
<dbReference type="Pfam" id="PF01430">
    <property type="entry name" value="HSP33"/>
    <property type="match status" value="1"/>
</dbReference>
<dbReference type="InterPro" id="IPR016153">
    <property type="entry name" value="Heat_shock_Hsp33_N"/>
</dbReference>
<organism evidence="6 7">
    <name type="scientific">Acinetobacter baylyi (strain ATCC 33305 / BD413 / ADP1)</name>
    <dbReference type="NCBI Taxonomy" id="62977"/>
    <lineage>
        <taxon>Bacteria</taxon>
        <taxon>Pseudomonadati</taxon>
        <taxon>Pseudomonadota</taxon>
        <taxon>Gammaproteobacteria</taxon>
        <taxon>Moraxellales</taxon>
        <taxon>Moraxellaceae</taxon>
        <taxon>Acinetobacter</taxon>
    </lineage>
</organism>
<keyword evidence="5" id="KW-0676">Redox-active center</keyword>
<dbReference type="eggNOG" id="COG1281">
    <property type="taxonomic scope" value="Bacteria"/>
</dbReference>
<dbReference type="Gene3D" id="1.10.287.480">
    <property type="entry name" value="helix hairpin bin"/>
    <property type="match status" value="1"/>
</dbReference>
<dbReference type="KEGG" id="aci:ACIAD0407"/>
<keyword evidence="4" id="KW-0143">Chaperone</keyword>
<keyword evidence="6" id="KW-0346">Stress response</keyword>
<dbReference type="GO" id="GO:0042026">
    <property type="term" value="P:protein refolding"/>
    <property type="evidence" value="ECO:0007669"/>
    <property type="project" value="TreeGrafter"/>
</dbReference>
<dbReference type="Gene3D" id="3.90.1280.10">
    <property type="entry name" value="HSP33 redox switch-like"/>
    <property type="match status" value="1"/>
</dbReference>
<dbReference type="InterPro" id="IPR000397">
    <property type="entry name" value="Heat_shock_Hsp33"/>
</dbReference>
<evidence type="ECO:0000256" key="2">
    <source>
        <dbReference type="ARBA" id="ARBA00022833"/>
    </source>
</evidence>
<dbReference type="GO" id="GO:0044183">
    <property type="term" value="F:protein folding chaperone"/>
    <property type="evidence" value="ECO:0007669"/>
    <property type="project" value="TreeGrafter"/>
</dbReference>
<dbReference type="GO" id="GO:0051082">
    <property type="term" value="F:unfolded protein binding"/>
    <property type="evidence" value="ECO:0007669"/>
    <property type="project" value="InterPro"/>
</dbReference>
<dbReference type="InterPro" id="IPR023212">
    <property type="entry name" value="Hsp33_helix_hairpin_bin_dom_sf"/>
</dbReference>